<dbReference type="InterPro" id="IPR014729">
    <property type="entry name" value="Rossmann-like_a/b/a_fold"/>
</dbReference>
<reference evidence="23 24" key="1">
    <citation type="submission" date="2013-11" db="EMBL/GenBank/DDBJ databases">
        <title>Metagenomic analysis of a methanogenic consortium involved in long chain n-alkane degradation.</title>
        <authorList>
            <person name="Davidova I.A."/>
            <person name="Callaghan A.V."/>
            <person name="Wawrik B."/>
            <person name="Pruitt S."/>
            <person name="Marks C."/>
            <person name="Duncan K.E."/>
            <person name="Suflita J.M."/>
        </authorList>
    </citation>
    <scope>NUCLEOTIDE SEQUENCE [LARGE SCALE GENOMIC DNA]</scope>
    <source>
        <strain evidence="23 24">SPR</strain>
    </source>
</reference>
<dbReference type="SMART" id="SM00840">
    <property type="entry name" value="DALR_2"/>
    <property type="match status" value="1"/>
</dbReference>
<keyword evidence="14 20" id="KW-0663">Pyridoxal phosphate</keyword>
<dbReference type="Proteomes" id="UP000032233">
    <property type="component" value="Unassembled WGS sequence"/>
</dbReference>
<dbReference type="Pfam" id="PF00291">
    <property type="entry name" value="PALP"/>
    <property type="match status" value="1"/>
</dbReference>
<dbReference type="InterPro" id="IPR024909">
    <property type="entry name" value="Cys-tRNA/MSH_ligase"/>
</dbReference>
<dbReference type="EC" id="6.1.1.16" evidence="19"/>
<comment type="caution">
    <text evidence="23">The sequence shown here is derived from an EMBL/GenBank/DDBJ whole genome shotgun (WGS) entry which is preliminary data.</text>
</comment>
<dbReference type="NCBIfam" id="TIGR00435">
    <property type="entry name" value="cysS"/>
    <property type="match status" value="1"/>
</dbReference>
<dbReference type="InterPro" id="IPR005856">
    <property type="entry name" value="Cys_synth"/>
</dbReference>
<evidence type="ECO:0000313" key="24">
    <source>
        <dbReference type="Proteomes" id="UP000032233"/>
    </source>
</evidence>
<keyword evidence="8 19" id="KW-0436">Ligase</keyword>
<evidence type="ECO:0000256" key="18">
    <source>
        <dbReference type="ARBA" id="ARBA00047931"/>
    </source>
</evidence>
<evidence type="ECO:0000256" key="16">
    <source>
        <dbReference type="ARBA" id="ARBA00023146"/>
    </source>
</evidence>
<protein>
    <recommendedName>
        <fullName evidence="19">Cysteine--tRNA ligase</fullName>
        <ecNumber evidence="19">6.1.1.16</ecNumber>
    </recommendedName>
    <alternativeName>
        <fullName evidence="19">Cysteinyl-tRNA synthetase</fullName>
        <shortName evidence="19">CysRS</shortName>
    </alternativeName>
</protein>
<comment type="catalytic activity">
    <reaction evidence="18">
        <text>O-acetyl-L-serine + hydrogen sulfide = L-cysteine + acetate</text>
        <dbReference type="Rhea" id="RHEA:14829"/>
        <dbReference type="ChEBI" id="CHEBI:29919"/>
        <dbReference type="ChEBI" id="CHEBI:30089"/>
        <dbReference type="ChEBI" id="CHEBI:35235"/>
        <dbReference type="ChEBI" id="CHEBI:58340"/>
        <dbReference type="EC" id="2.5.1.47"/>
    </reaction>
</comment>
<keyword evidence="13 19" id="KW-0067">ATP-binding</keyword>
<dbReference type="InterPro" id="IPR001216">
    <property type="entry name" value="P-phosphate_BS"/>
</dbReference>
<comment type="caution">
    <text evidence="19">Lacks conserved residue(s) required for the propagation of feature annotation.</text>
</comment>
<dbReference type="PATRIC" id="fig|1429043.3.peg.1717"/>
<comment type="pathway">
    <text evidence="3">Amino-acid biosynthesis; L-cysteine biosynthesis; L-cysteine from L-serine: step 2/2.</text>
</comment>
<evidence type="ECO:0000256" key="7">
    <source>
        <dbReference type="ARBA" id="ARBA00022490"/>
    </source>
</evidence>
<dbReference type="OrthoDB" id="9815130at2"/>
<dbReference type="GO" id="GO:0004817">
    <property type="term" value="F:cysteine-tRNA ligase activity"/>
    <property type="evidence" value="ECO:0007669"/>
    <property type="project" value="UniProtKB-UniRule"/>
</dbReference>
<evidence type="ECO:0000256" key="1">
    <source>
        <dbReference type="ARBA" id="ARBA00001933"/>
    </source>
</evidence>
<dbReference type="HAMAP" id="MF_00041">
    <property type="entry name" value="Cys_tRNA_synth"/>
    <property type="match status" value="1"/>
</dbReference>
<evidence type="ECO:0000256" key="14">
    <source>
        <dbReference type="ARBA" id="ARBA00022898"/>
    </source>
</evidence>
<dbReference type="Gene3D" id="1.20.120.1910">
    <property type="entry name" value="Cysteine-tRNA ligase, C-terminal anti-codon recognition domain"/>
    <property type="match status" value="1"/>
</dbReference>
<evidence type="ECO:0000256" key="12">
    <source>
        <dbReference type="ARBA" id="ARBA00022833"/>
    </source>
</evidence>
<dbReference type="GO" id="GO:0006423">
    <property type="term" value="P:cysteinyl-tRNA aminoacylation"/>
    <property type="evidence" value="ECO:0007669"/>
    <property type="project" value="UniProtKB-UniRule"/>
</dbReference>
<keyword evidence="12 19" id="KW-0862">Zinc</keyword>
<keyword evidence="11 19" id="KW-0547">Nucleotide-binding</keyword>
<dbReference type="Gene3D" id="3.40.50.1100">
    <property type="match status" value="2"/>
</dbReference>
<dbReference type="PROSITE" id="PS00901">
    <property type="entry name" value="CYS_SYNTHASE"/>
    <property type="match status" value="1"/>
</dbReference>
<dbReference type="SUPFAM" id="SSF52374">
    <property type="entry name" value="Nucleotidylyl transferase"/>
    <property type="match status" value="1"/>
</dbReference>
<evidence type="ECO:0000259" key="22">
    <source>
        <dbReference type="SMART" id="SM00840"/>
    </source>
</evidence>
<feature type="binding site" evidence="20">
    <location>
        <position position="263"/>
    </location>
    <ligand>
        <name>pyridoxal 5'-phosphate</name>
        <dbReference type="ChEBI" id="CHEBI:597326"/>
    </ligand>
</feature>
<dbReference type="PANTHER" id="PTHR10890:SF3">
    <property type="entry name" value="CYSTEINE--TRNA LIGASE, CYTOPLASMIC"/>
    <property type="match status" value="1"/>
</dbReference>
<evidence type="ECO:0000256" key="20">
    <source>
        <dbReference type="PIRSR" id="PIRSR605856-50"/>
    </source>
</evidence>
<evidence type="ECO:0000256" key="9">
    <source>
        <dbReference type="ARBA" id="ARBA00022679"/>
    </source>
</evidence>
<dbReference type="RefSeq" id="WP_044347802.1">
    <property type="nucleotide sequence ID" value="NZ_AZAC01000010.1"/>
</dbReference>
<accession>A0A0D2GIA8</accession>
<dbReference type="GO" id="GO:0004124">
    <property type="term" value="F:cysteine synthase activity"/>
    <property type="evidence" value="ECO:0007669"/>
    <property type="project" value="UniProtKB-EC"/>
</dbReference>
<organism evidence="23 24">
    <name type="scientific">Dethiosulfatarculus sandiegensis</name>
    <dbReference type="NCBI Taxonomy" id="1429043"/>
    <lineage>
        <taxon>Bacteria</taxon>
        <taxon>Pseudomonadati</taxon>
        <taxon>Thermodesulfobacteriota</taxon>
        <taxon>Desulfarculia</taxon>
        <taxon>Desulfarculales</taxon>
        <taxon>Desulfarculaceae</taxon>
        <taxon>Dethiosulfatarculus</taxon>
    </lineage>
</organism>
<feature type="binding site" evidence="20">
    <location>
        <position position="76"/>
    </location>
    <ligand>
        <name>pyridoxal 5'-phosphate</name>
        <dbReference type="ChEBI" id="CHEBI:597326"/>
    </ligand>
</feature>
<dbReference type="GO" id="GO:0005524">
    <property type="term" value="F:ATP binding"/>
    <property type="evidence" value="ECO:0007669"/>
    <property type="project" value="UniProtKB-UniRule"/>
</dbReference>
<sequence>MTLRMADSILQLIGRTPLVRINRLNENQKVQIYAKLEFMNPGGSIKDRPACCMLEAAEQKGELTKNKIVLEPTSGNTGIGLAMACAVKGYRMLFVMSESASLERQKILKAYGAEILLTPAHMATDGAIEEAYRLAREEPETYFLVDQYNNPNNWQAHYKDGTADEIWQATEGRVTHVVAAMGTTGTVMGLKRRFSELAPQVRVVAVEPFQGHKIQGLKNMKESYPPGIYNPREMDRVVHVDDDAAYETARRLAREEGIFVGMSAGAALRASLSLAQGLDKGLIIAILPDGGERYLSTPLFVSEKVPVPLKFHNTLTSKIEDLVPVRPGHVGIYACGPSLDGPADLGLARRMVLADLTRRYLEFRGFGVKLVINLADIDDRTVNQCLKEGGDLDSFTSHWEEVFFADMNALGIKPAHDYPKASEHVGEMIETTRELLDRGLAYEKLRSVYFNISRFPAYGKLSNVDLNASQKGKTVDFDYYEKENPRDFTLFKRASLAELKAGIYWKTPWGNQRPGWHVECAAMATSHLGPTFDIHMASRDLIFPHGDNEIAITESLNGKPMANIWLHSEVVMADGRKVSRPTGADLTFRDLLADSFSAAAVRYWLMSQHYSKVLNVSEKGLALASKTVERLNRFVNALATWPAGDTVLDLDQIIYEAKSRCQQAMDNDLNFPGAMGHLFAFMKKINHLLSQGKLDARQLRKVLSFMRGINHILGVMDFKTPDTDQEVERLVQKREELRTQGAYAQADAIREQLAAQGIEISDSQAGPIWKRN</sequence>
<dbReference type="InterPro" id="IPR015803">
    <property type="entry name" value="Cys-tRNA-ligase"/>
</dbReference>
<dbReference type="InterPro" id="IPR032678">
    <property type="entry name" value="tRNA-synt_1_cat_dom"/>
</dbReference>
<dbReference type="Pfam" id="PF01406">
    <property type="entry name" value="tRNA-synt_1e"/>
    <property type="match status" value="1"/>
</dbReference>
<feature type="binding site" evidence="20">
    <location>
        <begin position="182"/>
        <end position="186"/>
    </location>
    <ligand>
        <name>pyridoxal 5'-phosphate</name>
        <dbReference type="ChEBI" id="CHEBI:597326"/>
    </ligand>
</feature>
<dbReference type="PANTHER" id="PTHR10890">
    <property type="entry name" value="CYSTEINYL-TRNA SYNTHETASE"/>
    <property type="match status" value="1"/>
</dbReference>
<evidence type="ECO:0000256" key="13">
    <source>
        <dbReference type="ARBA" id="ARBA00022840"/>
    </source>
</evidence>
<feature type="binding site" evidence="19">
    <location>
        <position position="335"/>
    </location>
    <ligand>
        <name>Zn(2+)</name>
        <dbReference type="ChEBI" id="CHEBI:29105"/>
    </ligand>
</feature>
<evidence type="ECO:0000256" key="3">
    <source>
        <dbReference type="ARBA" id="ARBA00004962"/>
    </source>
</evidence>
<dbReference type="GO" id="GO:0005737">
    <property type="term" value="C:cytoplasm"/>
    <property type="evidence" value="ECO:0007669"/>
    <property type="project" value="UniProtKB-SubCell"/>
</dbReference>
<evidence type="ECO:0000256" key="19">
    <source>
        <dbReference type="HAMAP-Rule" id="MF_00041"/>
    </source>
</evidence>
<keyword evidence="9" id="KW-0808">Transferase</keyword>
<proteinExistence type="inferred from homology"/>
<comment type="cofactor">
    <cofactor evidence="1 20">
        <name>pyridoxal 5'-phosphate</name>
        <dbReference type="ChEBI" id="CHEBI:597326"/>
    </cofactor>
</comment>
<comment type="subunit">
    <text evidence="6 19">Monomer.</text>
</comment>
<feature type="domain" description="Cysteinyl-tRNA synthetase class Ia DALR" evidence="22">
    <location>
        <begin position="660"/>
        <end position="727"/>
    </location>
</feature>
<dbReference type="Pfam" id="PF09190">
    <property type="entry name" value="DALR_2"/>
    <property type="match status" value="1"/>
</dbReference>
<evidence type="ECO:0000256" key="21">
    <source>
        <dbReference type="PIRSR" id="PIRSR605856-51"/>
    </source>
</evidence>
<evidence type="ECO:0000256" key="4">
    <source>
        <dbReference type="ARBA" id="ARBA00005594"/>
    </source>
</evidence>
<dbReference type="InterPro" id="IPR001926">
    <property type="entry name" value="TrpB-like_PALP"/>
</dbReference>
<dbReference type="FunFam" id="3.40.50.1100:FF:000003">
    <property type="entry name" value="Cystathionine beta-synthase"/>
    <property type="match status" value="1"/>
</dbReference>
<dbReference type="SUPFAM" id="SSF53686">
    <property type="entry name" value="Tryptophan synthase beta subunit-like PLP-dependent enzymes"/>
    <property type="match status" value="1"/>
</dbReference>
<dbReference type="InParanoid" id="A0A0D2GIA8"/>
<dbReference type="CDD" id="cd01561">
    <property type="entry name" value="CBS_like"/>
    <property type="match status" value="1"/>
</dbReference>
<keyword evidence="24" id="KW-1185">Reference proteome</keyword>
<evidence type="ECO:0000256" key="2">
    <source>
        <dbReference type="ARBA" id="ARBA00004496"/>
    </source>
</evidence>
<name>A0A0D2GIA8_9BACT</name>
<comment type="similarity">
    <text evidence="4 19">Belongs to the class-I aminoacyl-tRNA synthetase family.</text>
</comment>
<dbReference type="Pfam" id="PF23493">
    <property type="entry name" value="CysS_C"/>
    <property type="match status" value="1"/>
</dbReference>
<dbReference type="GO" id="GO:0008270">
    <property type="term" value="F:zinc ion binding"/>
    <property type="evidence" value="ECO:0007669"/>
    <property type="project" value="UniProtKB-UniRule"/>
</dbReference>
<dbReference type="AlphaFoldDB" id="A0A0D2GIA8"/>
<keyword evidence="7 19" id="KW-0963">Cytoplasm</keyword>
<dbReference type="PRINTS" id="PR00983">
    <property type="entry name" value="TRNASYNTHCYS"/>
</dbReference>
<evidence type="ECO:0000256" key="11">
    <source>
        <dbReference type="ARBA" id="ARBA00022741"/>
    </source>
</evidence>
<evidence type="ECO:0000256" key="17">
    <source>
        <dbReference type="ARBA" id="ARBA00023192"/>
    </source>
</evidence>
<evidence type="ECO:0000313" key="23">
    <source>
        <dbReference type="EMBL" id="KIX14552.1"/>
    </source>
</evidence>
<comment type="subcellular location">
    <subcellularLocation>
        <location evidence="2 19">Cytoplasm</location>
    </subcellularLocation>
</comment>
<feature type="binding site" evidence="19">
    <location>
        <position position="520"/>
    </location>
    <ligand>
        <name>Zn(2+)</name>
        <dbReference type="ChEBI" id="CHEBI:29105"/>
    </ligand>
</feature>
<dbReference type="InterPro" id="IPR009080">
    <property type="entry name" value="tRNAsynth_Ia_anticodon-bd"/>
</dbReference>
<feature type="binding site" evidence="19">
    <location>
        <position position="549"/>
    </location>
    <ligand>
        <name>Zn(2+)</name>
        <dbReference type="ChEBI" id="CHEBI:29105"/>
    </ligand>
</feature>
<dbReference type="GO" id="GO:0006535">
    <property type="term" value="P:cysteine biosynthetic process from serine"/>
    <property type="evidence" value="ECO:0007669"/>
    <property type="project" value="InterPro"/>
</dbReference>
<dbReference type="InterPro" id="IPR015273">
    <property type="entry name" value="Cys-tRNA-synt_Ia_DALR"/>
</dbReference>
<dbReference type="NCBIfam" id="TIGR01136">
    <property type="entry name" value="cysKM"/>
    <property type="match status" value="1"/>
</dbReference>
<dbReference type="SUPFAM" id="SSF47323">
    <property type="entry name" value="Anticodon-binding domain of a subclass of class I aminoacyl-tRNA synthetases"/>
    <property type="match status" value="1"/>
</dbReference>
<evidence type="ECO:0000256" key="15">
    <source>
        <dbReference type="ARBA" id="ARBA00022917"/>
    </source>
</evidence>
<keyword evidence="17" id="KW-0198">Cysteine biosynthesis</keyword>
<dbReference type="InterPro" id="IPR056411">
    <property type="entry name" value="CysS_C"/>
</dbReference>
<dbReference type="Gene3D" id="3.40.50.620">
    <property type="entry name" value="HUPs"/>
    <property type="match status" value="1"/>
</dbReference>
<evidence type="ECO:0000256" key="5">
    <source>
        <dbReference type="ARBA" id="ARBA00007103"/>
    </source>
</evidence>
<feature type="binding site" evidence="19">
    <location>
        <position position="545"/>
    </location>
    <ligand>
        <name>Zn(2+)</name>
        <dbReference type="ChEBI" id="CHEBI:29105"/>
    </ligand>
</feature>
<dbReference type="EMBL" id="AZAC01000010">
    <property type="protein sequence ID" value="KIX14552.1"/>
    <property type="molecule type" value="Genomic_DNA"/>
</dbReference>
<evidence type="ECO:0000256" key="8">
    <source>
        <dbReference type="ARBA" id="ARBA00022598"/>
    </source>
</evidence>
<comment type="catalytic activity">
    <reaction evidence="19">
        <text>tRNA(Cys) + L-cysteine + ATP = L-cysteinyl-tRNA(Cys) + AMP + diphosphate</text>
        <dbReference type="Rhea" id="RHEA:17773"/>
        <dbReference type="Rhea" id="RHEA-COMP:9661"/>
        <dbReference type="Rhea" id="RHEA-COMP:9679"/>
        <dbReference type="ChEBI" id="CHEBI:30616"/>
        <dbReference type="ChEBI" id="CHEBI:33019"/>
        <dbReference type="ChEBI" id="CHEBI:35235"/>
        <dbReference type="ChEBI" id="CHEBI:78442"/>
        <dbReference type="ChEBI" id="CHEBI:78517"/>
        <dbReference type="ChEBI" id="CHEBI:456215"/>
        <dbReference type="EC" id="6.1.1.16"/>
    </reaction>
</comment>
<dbReference type="STRING" id="1429043.X474_08120"/>
<keyword evidence="16 19" id="KW-0030">Aminoacyl-tRNA synthetase</keyword>
<gene>
    <name evidence="19" type="primary">cysS</name>
    <name evidence="23" type="ORF">X474_08120</name>
</gene>
<keyword evidence="17" id="KW-0028">Amino-acid biosynthesis</keyword>
<dbReference type="InterPro" id="IPR036052">
    <property type="entry name" value="TrpB-like_PALP_sf"/>
</dbReference>
<feature type="modified residue" description="N6-(pyridoxal phosphate)lysine" evidence="21">
    <location>
        <position position="46"/>
    </location>
</feature>
<evidence type="ECO:0000256" key="6">
    <source>
        <dbReference type="ARBA" id="ARBA00011245"/>
    </source>
</evidence>
<evidence type="ECO:0000256" key="10">
    <source>
        <dbReference type="ARBA" id="ARBA00022723"/>
    </source>
</evidence>
<comment type="cofactor">
    <cofactor evidence="19">
        <name>Zn(2+)</name>
        <dbReference type="ChEBI" id="CHEBI:29105"/>
    </cofactor>
    <text evidence="19">Binds 1 zinc ion per subunit.</text>
</comment>
<keyword evidence="15 19" id="KW-0648">Protein biosynthesis</keyword>
<comment type="similarity">
    <text evidence="5">Belongs to the cysteine synthase/cystathionine beta-synthase family.</text>
</comment>
<dbReference type="UniPathway" id="UPA00136">
    <property type="reaction ID" value="UER00200"/>
</dbReference>
<keyword evidence="10 19" id="KW-0479">Metal-binding</keyword>